<dbReference type="Pfam" id="PF00027">
    <property type="entry name" value="cNMP_binding"/>
    <property type="match status" value="1"/>
</dbReference>
<dbReference type="SUPFAM" id="SSF51206">
    <property type="entry name" value="cAMP-binding domain-like"/>
    <property type="match status" value="1"/>
</dbReference>
<protein>
    <submittedName>
        <fullName evidence="6">Crp/Fnr family transcriptional regulator</fullName>
    </submittedName>
</protein>
<evidence type="ECO:0000313" key="7">
    <source>
        <dbReference type="Proteomes" id="UP001564408"/>
    </source>
</evidence>
<dbReference type="InterPro" id="IPR012318">
    <property type="entry name" value="HTH_CRP"/>
</dbReference>
<evidence type="ECO:0000256" key="2">
    <source>
        <dbReference type="ARBA" id="ARBA00023125"/>
    </source>
</evidence>
<evidence type="ECO:0000259" key="5">
    <source>
        <dbReference type="PROSITE" id="PS51063"/>
    </source>
</evidence>
<accession>A0ABV4BH83</accession>
<dbReference type="Pfam" id="PF13545">
    <property type="entry name" value="HTH_Crp_2"/>
    <property type="match status" value="1"/>
</dbReference>
<dbReference type="Gene3D" id="1.10.10.10">
    <property type="entry name" value="Winged helix-like DNA-binding domain superfamily/Winged helix DNA-binding domain"/>
    <property type="match status" value="1"/>
</dbReference>
<name>A0ABV4BH83_9GAMM</name>
<dbReference type="PROSITE" id="PS51063">
    <property type="entry name" value="HTH_CRP_2"/>
    <property type="match status" value="1"/>
</dbReference>
<dbReference type="RefSeq" id="WP_369668278.1">
    <property type="nucleotide sequence ID" value="NZ_JBDKXB010000031.1"/>
</dbReference>
<comment type="caution">
    <text evidence="6">The sequence shown here is derived from an EMBL/GenBank/DDBJ whole genome shotgun (WGS) entry which is preliminary data.</text>
</comment>
<dbReference type="PANTHER" id="PTHR24567">
    <property type="entry name" value="CRP FAMILY TRANSCRIPTIONAL REGULATORY PROTEIN"/>
    <property type="match status" value="1"/>
</dbReference>
<evidence type="ECO:0000259" key="4">
    <source>
        <dbReference type="PROSITE" id="PS50042"/>
    </source>
</evidence>
<dbReference type="PANTHER" id="PTHR24567:SF74">
    <property type="entry name" value="HTH-TYPE TRANSCRIPTIONAL REGULATOR ARCR"/>
    <property type="match status" value="1"/>
</dbReference>
<feature type="domain" description="HTH crp-type" evidence="5">
    <location>
        <begin position="146"/>
        <end position="213"/>
    </location>
</feature>
<dbReference type="SMART" id="SM00100">
    <property type="entry name" value="cNMP"/>
    <property type="match status" value="1"/>
</dbReference>
<evidence type="ECO:0000256" key="3">
    <source>
        <dbReference type="ARBA" id="ARBA00023163"/>
    </source>
</evidence>
<proteinExistence type="predicted"/>
<keyword evidence="1" id="KW-0805">Transcription regulation</keyword>
<dbReference type="InterPro" id="IPR018490">
    <property type="entry name" value="cNMP-bd_dom_sf"/>
</dbReference>
<dbReference type="InterPro" id="IPR036388">
    <property type="entry name" value="WH-like_DNA-bd_sf"/>
</dbReference>
<evidence type="ECO:0000313" key="6">
    <source>
        <dbReference type="EMBL" id="MEY6433892.1"/>
    </source>
</evidence>
<dbReference type="InterPro" id="IPR000595">
    <property type="entry name" value="cNMP-bd_dom"/>
</dbReference>
<keyword evidence="7" id="KW-1185">Reference proteome</keyword>
<feature type="domain" description="Cyclic nucleotide-binding" evidence="4">
    <location>
        <begin position="11"/>
        <end position="132"/>
    </location>
</feature>
<dbReference type="Proteomes" id="UP001564408">
    <property type="component" value="Unassembled WGS sequence"/>
</dbReference>
<gene>
    <name evidence="6" type="ORF">ABC977_15925</name>
</gene>
<keyword evidence="3" id="KW-0804">Transcription</keyword>
<dbReference type="InterPro" id="IPR050397">
    <property type="entry name" value="Env_Response_Regulators"/>
</dbReference>
<dbReference type="SUPFAM" id="SSF46785">
    <property type="entry name" value="Winged helix' DNA-binding domain"/>
    <property type="match status" value="1"/>
</dbReference>
<dbReference type="Gene3D" id="2.60.120.10">
    <property type="entry name" value="Jelly Rolls"/>
    <property type="match status" value="1"/>
</dbReference>
<dbReference type="InterPro" id="IPR014710">
    <property type="entry name" value="RmlC-like_jellyroll"/>
</dbReference>
<sequence>MTLNDLRRIPLFEPLTSEQLARIHTGLRERRCEAGERLFAQGDVARHFFLVADGSVKLSRLSRDGDEKVIEVIQAGQLFAEAVMFMDERRYPVNATTVTETRLILFEHAPLLGLLDESPDVALKLLGSLSRRIHGLLSQLDELTLHNATYRLISYLLSEGRATAGEVRLAVPKQVIASRLSMQPETLSRILARLRTRRLIEVQGDTIKLCDERGLRAMLES</sequence>
<dbReference type="InterPro" id="IPR036390">
    <property type="entry name" value="WH_DNA-bd_sf"/>
</dbReference>
<keyword evidence="2" id="KW-0238">DNA-binding</keyword>
<dbReference type="EMBL" id="JBDKXB010000031">
    <property type="protein sequence ID" value="MEY6433892.1"/>
    <property type="molecule type" value="Genomic_DNA"/>
</dbReference>
<dbReference type="CDD" id="cd00038">
    <property type="entry name" value="CAP_ED"/>
    <property type="match status" value="1"/>
</dbReference>
<dbReference type="SMART" id="SM00419">
    <property type="entry name" value="HTH_CRP"/>
    <property type="match status" value="1"/>
</dbReference>
<organism evidence="6 7">
    <name type="scientific">Thioalkalicoccus limnaeus</name>
    <dbReference type="NCBI Taxonomy" id="120681"/>
    <lineage>
        <taxon>Bacteria</taxon>
        <taxon>Pseudomonadati</taxon>
        <taxon>Pseudomonadota</taxon>
        <taxon>Gammaproteobacteria</taxon>
        <taxon>Chromatiales</taxon>
        <taxon>Chromatiaceae</taxon>
        <taxon>Thioalkalicoccus</taxon>
    </lineage>
</organism>
<evidence type="ECO:0000256" key="1">
    <source>
        <dbReference type="ARBA" id="ARBA00023015"/>
    </source>
</evidence>
<reference evidence="6 7" key="1">
    <citation type="submission" date="2024-05" db="EMBL/GenBank/DDBJ databases">
        <title>Genome Sequence and Characterization of the New Strain Purple Sulfur Bacterium of Genus Thioalkalicoccus.</title>
        <authorList>
            <person name="Bryantseva I.A."/>
            <person name="Kyndt J.A."/>
            <person name="Imhoff J.F."/>
        </authorList>
    </citation>
    <scope>NUCLEOTIDE SEQUENCE [LARGE SCALE GENOMIC DNA]</scope>
    <source>
        <strain evidence="6 7">Um2</strain>
    </source>
</reference>
<dbReference type="PROSITE" id="PS50042">
    <property type="entry name" value="CNMP_BINDING_3"/>
    <property type="match status" value="1"/>
</dbReference>